<dbReference type="GO" id="GO:0016788">
    <property type="term" value="F:hydrolase activity, acting on ester bonds"/>
    <property type="evidence" value="ECO:0007669"/>
    <property type="project" value="UniProtKB-ARBA"/>
</dbReference>
<keyword evidence="1" id="KW-0378">Hydrolase</keyword>
<gene>
    <name evidence="1" type="ORF">H2LOC_007015</name>
</gene>
<dbReference type="Proteomes" id="UP000309061">
    <property type="component" value="Chromosome"/>
</dbReference>
<evidence type="ECO:0000313" key="1">
    <source>
        <dbReference type="EMBL" id="QGM47983.1"/>
    </source>
</evidence>
<keyword evidence="2" id="KW-1185">Reference proteome</keyword>
<dbReference type="Gene3D" id="3.40.50.1110">
    <property type="entry name" value="SGNH hydrolase"/>
    <property type="match status" value="1"/>
</dbReference>
<reference evidence="1 2" key="1">
    <citation type="submission" date="2019-11" db="EMBL/GenBank/DDBJ databases">
        <title>The genome sequence of Methylocystis heyeri.</title>
        <authorList>
            <person name="Oshkin I.Y."/>
            <person name="Miroshnikov K."/>
            <person name="Dedysh S.N."/>
        </authorList>
    </citation>
    <scope>NUCLEOTIDE SEQUENCE [LARGE SCALE GENOMIC DNA]</scope>
    <source>
        <strain evidence="1 2">H2</strain>
    </source>
</reference>
<dbReference type="EMBL" id="CP046052">
    <property type="protein sequence ID" value="QGM47983.1"/>
    <property type="molecule type" value="Genomic_DNA"/>
</dbReference>
<dbReference type="CDD" id="cd00229">
    <property type="entry name" value="SGNH_hydrolase"/>
    <property type="match status" value="1"/>
</dbReference>
<proteinExistence type="predicted"/>
<accession>A0A6B8KMC1</accession>
<organism evidence="1 2">
    <name type="scientific">Methylocystis heyeri</name>
    <dbReference type="NCBI Taxonomy" id="391905"/>
    <lineage>
        <taxon>Bacteria</taxon>
        <taxon>Pseudomonadati</taxon>
        <taxon>Pseudomonadota</taxon>
        <taxon>Alphaproteobacteria</taxon>
        <taxon>Hyphomicrobiales</taxon>
        <taxon>Methylocystaceae</taxon>
        <taxon>Methylocystis</taxon>
    </lineage>
</organism>
<dbReference type="OrthoDB" id="8717310at2"/>
<dbReference type="SUPFAM" id="SSF52266">
    <property type="entry name" value="SGNH hydrolase"/>
    <property type="match status" value="1"/>
</dbReference>
<evidence type="ECO:0000313" key="2">
    <source>
        <dbReference type="Proteomes" id="UP000309061"/>
    </source>
</evidence>
<protein>
    <submittedName>
        <fullName evidence="1">SGNH/GDSL hydrolase family protein</fullName>
    </submittedName>
</protein>
<dbReference type="KEGG" id="mhey:H2LOC_007015"/>
<dbReference type="InterPro" id="IPR036514">
    <property type="entry name" value="SGNH_hydro_sf"/>
</dbReference>
<dbReference type="AlphaFoldDB" id="A0A6B8KMC1"/>
<name>A0A6B8KMC1_9HYPH</name>
<sequence length="218" mass="23693">MQNILAGVAFLIIGDSHFSRENYLITTLHNELLQRGAQVETFGACGLTAGEWIDSTFASCGTAHRGGDGPVEEYRTGAKSWPIDALIDRVKPNVVVVSIGDTMAAYGRRDMPKQWISENVKALTSRITAHHVSCIWVGPAWGSEGGPFFKTFERAKEMSSFLATQVGPCVYVDSLALAAPGEWKTFDGMHFTTLGYRQWGAALATAIAQCIPEKRAGH</sequence>